<keyword evidence="2 5" id="KW-0812">Transmembrane</keyword>
<feature type="transmembrane region" description="Helical" evidence="5">
    <location>
        <begin position="15"/>
        <end position="34"/>
    </location>
</feature>
<evidence type="ECO:0000256" key="1">
    <source>
        <dbReference type="ARBA" id="ARBA00004141"/>
    </source>
</evidence>
<reference evidence="7 8" key="1">
    <citation type="journal article" date="2015" name="Stand. Genomic Sci.">
        <title>Genomic Encyclopedia of Bacterial and Archaeal Type Strains, Phase III: the genomes of soil and plant-associated and newly described type strains.</title>
        <authorList>
            <person name="Whitman W.B."/>
            <person name="Woyke T."/>
            <person name="Klenk H.P."/>
            <person name="Zhou Y."/>
            <person name="Lilburn T.G."/>
            <person name="Beck B.J."/>
            <person name="De Vos P."/>
            <person name="Vandamme P."/>
            <person name="Eisen J.A."/>
            <person name="Garrity G."/>
            <person name="Hugenholtz P."/>
            <person name="Kyrpides N.C."/>
        </authorList>
    </citation>
    <scope>NUCLEOTIDE SEQUENCE [LARGE SCALE GENOMIC DNA]</scope>
    <source>
        <strain evidence="7 8">CGMCC 1.5364</strain>
    </source>
</reference>
<proteinExistence type="predicted"/>
<feature type="domain" description="TM2" evidence="6">
    <location>
        <begin position="18"/>
        <end position="63"/>
    </location>
</feature>
<comment type="caution">
    <text evidence="7">The sequence shown here is derived from an EMBL/GenBank/DDBJ whole genome shotgun (WGS) entry which is preliminary data.</text>
</comment>
<organism evidence="7 8">
    <name type="scientific">Paracoccus sulfuroxidans</name>
    <dbReference type="NCBI Taxonomy" id="384678"/>
    <lineage>
        <taxon>Bacteria</taxon>
        <taxon>Pseudomonadati</taxon>
        <taxon>Pseudomonadota</taxon>
        <taxon>Alphaproteobacteria</taxon>
        <taxon>Rhodobacterales</taxon>
        <taxon>Paracoccaceae</taxon>
        <taxon>Paracoccus</taxon>
    </lineage>
</organism>
<accession>A0A562NS04</accession>
<gene>
    <name evidence="7" type="ORF">IQ24_02004</name>
</gene>
<evidence type="ECO:0000256" key="5">
    <source>
        <dbReference type="SAM" id="Phobius"/>
    </source>
</evidence>
<comment type="subcellular location">
    <subcellularLocation>
        <location evidence="1">Membrane</location>
        <topology evidence="1">Multi-pass membrane protein</topology>
    </subcellularLocation>
</comment>
<sequence>MLVSRLDRPPVPGPSLPLAYALLLLAGAFGCHRFHLGHRASGLSMLALLVGGLLTAPFLIGLIPLMVLGLWLVLDLFLLPGLVRRAGMQGATKVPRPAPRISVFIH</sequence>
<name>A0A562NS04_9RHOB</name>
<keyword evidence="4 5" id="KW-0472">Membrane</keyword>
<keyword evidence="3 5" id="KW-1133">Transmembrane helix</keyword>
<keyword evidence="8" id="KW-1185">Reference proteome</keyword>
<dbReference type="InterPro" id="IPR007829">
    <property type="entry name" value="TM2"/>
</dbReference>
<dbReference type="Pfam" id="PF05154">
    <property type="entry name" value="TM2"/>
    <property type="match status" value="1"/>
</dbReference>
<protein>
    <recommendedName>
        <fullName evidence="6">TM2 domain-containing protein</fullName>
    </recommendedName>
</protein>
<feature type="transmembrane region" description="Helical" evidence="5">
    <location>
        <begin position="46"/>
        <end position="74"/>
    </location>
</feature>
<evidence type="ECO:0000256" key="2">
    <source>
        <dbReference type="ARBA" id="ARBA00022692"/>
    </source>
</evidence>
<evidence type="ECO:0000313" key="8">
    <source>
        <dbReference type="Proteomes" id="UP000316225"/>
    </source>
</evidence>
<evidence type="ECO:0000256" key="3">
    <source>
        <dbReference type="ARBA" id="ARBA00022989"/>
    </source>
</evidence>
<dbReference type="GO" id="GO:0016020">
    <property type="term" value="C:membrane"/>
    <property type="evidence" value="ECO:0007669"/>
    <property type="project" value="UniProtKB-SubCell"/>
</dbReference>
<dbReference type="PROSITE" id="PS51257">
    <property type="entry name" value="PROKAR_LIPOPROTEIN"/>
    <property type="match status" value="1"/>
</dbReference>
<dbReference type="EMBL" id="VLKU01000005">
    <property type="protein sequence ID" value="TWI34486.1"/>
    <property type="molecule type" value="Genomic_DNA"/>
</dbReference>
<dbReference type="AlphaFoldDB" id="A0A562NS04"/>
<evidence type="ECO:0000313" key="7">
    <source>
        <dbReference type="EMBL" id="TWI34486.1"/>
    </source>
</evidence>
<evidence type="ECO:0000256" key="4">
    <source>
        <dbReference type="ARBA" id="ARBA00023136"/>
    </source>
</evidence>
<evidence type="ECO:0000259" key="6">
    <source>
        <dbReference type="Pfam" id="PF05154"/>
    </source>
</evidence>
<dbReference type="Proteomes" id="UP000316225">
    <property type="component" value="Unassembled WGS sequence"/>
</dbReference>